<protein>
    <submittedName>
        <fullName evidence="1">Uncharacterized protein</fullName>
    </submittedName>
</protein>
<dbReference type="Proteomes" id="UP000012329">
    <property type="component" value="Unassembled WGS sequence"/>
</dbReference>
<sequence length="47" mass="5633">MRVMKKMSQEKVGQLTHLNYDHIGWYKQGNSKSFTDKLKKSLRKFSE</sequence>
<gene>
    <name evidence="1" type="ORF">LEP1GSC029_0569</name>
</gene>
<name>A0A829D5P4_LEPIR</name>
<reference evidence="1 2" key="1">
    <citation type="submission" date="2013-02" db="EMBL/GenBank/DDBJ databases">
        <authorList>
            <person name="Harkins D.M."/>
            <person name="Durkin A.S."/>
            <person name="Brinkac L.M."/>
            <person name="Haft D.H."/>
            <person name="Selengut J.D."/>
            <person name="Sanka R."/>
            <person name="DePew J."/>
            <person name="Purushe J."/>
            <person name="Whelen A.C."/>
            <person name="Vinetz J.M."/>
            <person name="Sutton G.G."/>
            <person name="Nierman W.C."/>
            <person name="Fouts D.E."/>
        </authorList>
    </citation>
    <scope>NUCLEOTIDE SEQUENCE [LARGE SCALE GENOMIC DNA]</scope>
    <source>
        <strain evidence="1 2">2002000626</strain>
    </source>
</reference>
<dbReference type="EMBL" id="AFJL02000003">
    <property type="protein sequence ID" value="EMY07074.1"/>
    <property type="molecule type" value="Genomic_DNA"/>
</dbReference>
<comment type="caution">
    <text evidence="1">The sequence shown here is derived from an EMBL/GenBank/DDBJ whole genome shotgun (WGS) entry which is preliminary data.</text>
</comment>
<accession>A0A829D5P4</accession>
<organism evidence="1 2">
    <name type="scientific">Leptospira interrogans str. 2002000626</name>
    <dbReference type="NCBI Taxonomy" id="996803"/>
    <lineage>
        <taxon>Bacteria</taxon>
        <taxon>Pseudomonadati</taxon>
        <taxon>Spirochaetota</taxon>
        <taxon>Spirochaetia</taxon>
        <taxon>Leptospirales</taxon>
        <taxon>Leptospiraceae</taxon>
        <taxon>Leptospira</taxon>
    </lineage>
</organism>
<dbReference type="AlphaFoldDB" id="A0A829D5P4"/>
<evidence type="ECO:0000313" key="2">
    <source>
        <dbReference type="Proteomes" id="UP000012329"/>
    </source>
</evidence>
<proteinExistence type="predicted"/>
<evidence type="ECO:0000313" key="1">
    <source>
        <dbReference type="EMBL" id="EMY07074.1"/>
    </source>
</evidence>